<dbReference type="AlphaFoldDB" id="A0AAV4TT82"/>
<dbReference type="Gene3D" id="3.30.160.60">
    <property type="entry name" value="Classic Zinc Finger"/>
    <property type="match status" value="2"/>
</dbReference>
<dbReference type="GO" id="GO:0008270">
    <property type="term" value="F:zinc ion binding"/>
    <property type="evidence" value="ECO:0007669"/>
    <property type="project" value="UniProtKB-KW"/>
</dbReference>
<dbReference type="GO" id="GO:0000981">
    <property type="term" value="F:DNA-binding transcription factor activity, RNA polymerase II-specific"/>
    <property type="evidence" value="ECO:0007669"/>
    <property type="project" value="TreeGrafter"/>
</dbReference>
<dbReference type="FunFam" id="3.30.160.60:FF:000110">
    <property type="entry name" value="Zinc finger protein-like"/>
    <property type="match status" value="1"/>
</dbReference>
<comment type="caution">
    <text evidence="12">The sequence shown here is derived from an EMBL/GenBank/DDBJ whole genome shotgun (WGS) entry which is preliminary data.</text>
</comment>
<evidence type="ECO:0000256" key="3">
    <source>
        <dbReference type="ARBA" id="ARBA00022737"/>
    </source>
</evidence>
<evidence type="ECO:0000256" key="2">
    <source>
        <dbReference type="ARBA" id="ARBA00022723"/>
    </source>
</evidence>
<keyword evidence="5" id="KW-0862">Zinc</keyword>
<evidence type="ECO:0000256" key="7">
    <source>
        <dbReference type="ARBA" id="ARBA00023125"/>
    </source>
</evidence>
<reference evidence="12 13" key="1">
    <citation type="submission" date="2021-06" db="EMBL/GenBank/DDBJ databases">
        <title>Caerostris darwini draft genome.</title>
        <authorList>
            <person name="Kono N."/>
            <person name="Arakawa K."/>
        </authorList>
    </citation>
    <scope>NUCLEOTIDE SEQUENCE [LARGE SCALE GENOMIC DNA]</scope>
</reference>
<accession>A0AAV4TT82</accession>
<name>A0AAV4TT82_9ARAC</name>
<keyword evidence="3" id="KW-0677">Repeat</keyword>
<evidence type="ECO:0000313" key="13">
    <source>
        <dbReference type="Proteomes" id="UP001054837"/>
    </source>
</evidence>
<dbReference type="InterPro" id="IPR036236">
    <property type="entry name" value="Znf_C2H2_sf"/>
</dbReference>
<keyword evidence="13" id="KW-1185">Reference proteome</keyword>
<keyword evidence="7" id="KW-0238">DNA-binding</keyword>
<keyword evidence="6" id="KW-0805">Transcription regulation</keyword>
<dbReference type="EMBL" id="BPLQ01010084">
    <property type="protein sequence ID" value="GIY48256.1"/>
    <property type="molecule type" value="Genomic_DNA"/>
</dbReference>
<dbReference type="InterPro" id="IPR013087">
    <property type="entry name" value="Znf_C2H2_type"/>
</dbReference>
<dbReference type="Pfam" id="PF00096">
    <property type="entry name" value="zf-C2H2"/>
    <property type="match status" value="1"/>
</dbReference>
<evidence type="ECO:0000256" key="10">
    <source>
        <dbReference type="PROSITE-ProRule" id="PRU00042"/>
    </source>
</evidence>
<dbReference type="PANTHER" id="PTHR24394:SF58">
    <property type="entry name" value="ZINC FINGER AND BTB DOMAIN CONTAINING 33"/>
    <property type="match status" value="1"/>
</dbReference>
<evidence type="ECO:0000259" key="11">
    <source>
        <dbReference type="PROSITE" id="PS50157"/>
    </source>
</evidence>
<evidence type="ECO:0000313" key="12">
    <source>
        <dbReference type="EMBL" id="GIY48256.1"/>
    </source>
</evidence>
<comment type="subcellular location">
    <subcellularLocation>
        <location evidence="1">Nucleus</location>
    </subcellularLocation>
</comment>
<keyword evidence="4 10" id="KW-0863">Zinc-finger</keyword>
<dbReference type="SMART" id="SM00355">
    <property type="entry name" value="ZnF_C2H2"/>
    <property type="match status" value="3"/>
</dbReference>
<keyword evidence="8" id="KW-0804">Transcription</keyword>
<gene>
    <name evidence="12" type="ORF">CDAR_487461</name>
</gene>
<dbReference type="FunFam" id="3.30.160.60:FF:000325">
    <property type="entry name" value="ZFP90 zinc finger protein"/>
    <property type="match status" value="1"/>
</dbReference>
<keyword evidence="2" id="KW-0479">Metal-binding</keyword>
<protein>
    <recommendedName>
        <fullName evidence="11">C2H2-type domain-containing protein</fullName>
    </recommendedName>
</protein>
<keyword evidence="9" id="KW-0539">Nucleus</keyword>
<dbReference type="PANTHER" id="PTHR24394">
    <property type="entry name" value="ZINC FINGER PROTEIN"/>
    <property type="match status" value="1"/>
</dbReference>
<evidence type="ECO:0000256" key="8">
    <source>
        <dbReference type="ARBA" id="ARBA00023163"/>
    </source>
</evidence>
<dbReference type="GO" id="GO:0005634">
    <property type="term" value="C:nucleus"/>
    <property type="evidence" value="ECO:0007669"/>
    <property type="project" value="UniProtKB-SubCell"/>
</dbReference>
<feature type="domain" description="C2H2-type" evidence="11">
    <location>
        <begin position="463"/>
        <end position="491"/>
    </location>
</feature>
<sequence length="493" mass="55994">MERTKCEYCNTYVTKFEVHNCMKFGNQHCHNYATISQNSYGNLAEDINLSTAEQMYYEARNSPMNQMNFSRQQSILSNVNQPIYCKETAATEKVSQYGVANQYGYNPETSDFLFFDMHPFQENEPNSTQLQLLSEQSKVFINQNFQSSNSAHPPNISWPIDEPIFLTGFQETSDQSNATIIPTAQPSHASTQMQSSEISRTSEMSSHFSSACFNFSGSDRTLINRLSQYSETSVEIPNLAIQNSQYNPSNQIPQTNYIHRTDSFPFATLSCDINSKNRSTSGNSLCRNRENSIFNLYGTENPSYLTDHVSLPADSVSYASSPIQTQQRNFGSGIINSSSETRAWGYSTPLTYSSDTCNACNLSTITTAKESTVDCNEHSPDKMLNKNSSVFKQNLDTNVGKPSKILYTCSKCSKHFCRKEYLESHERHHDVERPYVCHYCDRAFTQSSNMRQHIRTHTGEKLYECMHCGKCFTQISARSRHVRFSHTGDKTDP</sequence>
<organism evidence="12 13">
    <name type="scientific">Caerostris darwini</name>
    <dbReference type="NCBI Taxonomy" id="1538125"/>
    <lineage>
        <taxon>Eukaryota</taxon>
        <taxon>Metazoa</taxon>
        <taxon>Ecdysozoa</taxon>
        <taxon>Arthropoda</taxon>
        <taxon>Chelicerata</taxon>
        <taxon>Arachnida</taxon>
        <taxon>Araneae</taxon>
        <taxon>Araneomorphae</taxon>
        <taxon>Entelegynae</taxon>
        <taxon>Araneoidea</taxon>
        <taxon>Araneidae</taxon>
        <taxon>Caerostris</taxon>
    </lineage>
</organism>
<evidence type="ECO:0000256" key="4">
    <source>
        <dbReference type="ARBA" id="ARBA00022771"/>
    </source>
</evidence>
<dbReference type="Proteomes" id="UP001054837">
    <property type="component" value="Unassembled WGS sequence"/>
</dbReference>
<evidence type="ECO:0000256" key="6">
    <source>
        <dbReference type="ARBA" id="ARBA00023015"/>
    </source>
</evidence>
<dbReference type="GO" id="GO:0003677">
    <property type="term" value="F:DNA binding"/>
    <property type="evidence" value="ECO:0007669"/>
    <property type="project" value="UniProtKB-KW"/>
</dbReference>
<feature type="domain" description="C2H2-type" evidence="11">
    <location>
        <begin position="435"/>
        <end position="462"/>
    </location>
</feature>
<feature type="domain" description="C2H2-type" evidence="11">
    <location>
        <begin position="407"/>
        <end position="434"/>
    </location>
</feature>
<dbReference type="PROSITE" id="PS50157">
    <property type="entry name" value="ZINC_FINGER_C2H2_2"/>
    <property type="match status" value="3"/>
</dbReference>
<evidence type="ECO:0000256" key="9">
    <source>
        <dbReference type="ARBA" id="ARBA00023242"/>
    </source>
</evidence>
<dbReference type="SUPFAM" id="SSF57667">
    <property type="entry name" value="beta-beta-alpha zinc fingers"/>
    <property type="match status" value="2"/>
</dbReference>
<proteinExistence type="predicted"/>
<dbReference type="PROSITE" id="PS00028">
    <property type="entry name" value="ZINC_FINGER_C2H2_1"/>
    <property type="match status" value="3"/>
</dbReference>
<evidence type="ECO:0000256" key="1">
    <source>
        <dbReference type="ARBA" id="ARBA00004123"/>
    </source>
</evidence>
<evidence type="ECO:0000256" key="5">
    <source>
        <dbReference type="ARBA" id="ARBA00022833"/>
    </source>
</evidence>